<gene>
    <name evidence="1" type="ORF">HW555_006229</name>
</gene>
<dbReference type="EMBL" id="JACKWZ010000091">
    <property type="protein sequence ID" value="KAF9416382.1"/>
    <property type="molecule type" value="Genomic_DNA"/>
</dbReference>
<organism evidence="1 2">
    <name type="scientific">Spodoptera exigua</name>
    <name type="common">Beet armyworm</name>
    <name type="synonym">Noctua fulgens</name>
    <dbReference type="NCBI Taxonomy" id="7107"/>
    <lineage>
        <taxon>Eukaryota</taxon>
        <taxon>Metazoa</taxon>
        <taxon>Ecdysozoa</taxon>
        <taxon>Arthropoda</taxon>
        <taxon>Hexapoda</taxon>
        <taxon>Insecta</taxon>
        <taxon>Pterygota</taxon>
        <taxon>Neoptera</taxon>
        <taxon>Endopterygota</taxon>
        <taxon>Lepidoptera</taxon>
        <taxon>Glossata</taxon>
        <taxon>Ditrysia</taxon>
        <taxon>Noctuoidea</taxon>
        <taxon>Noctuidae</taxon>
        <taxon>Amphipyrinae</taxon>
        <taxon>Spodoptera</taxon>
    </lineage>
</organism>
<sequence>MEKLCFEFTVLPASDGKSSICCLTSIATIGGKVYALPEELQSVSHHKELIRTTVFNKVKNSLKKRYQTRRVWISMNGDLKKTYLDEDENLQFEDQYLEEVQVKTAVAQDTQTGVFEKLFEQLVQNTQESKQQNLKQITEKFLIEKFTSKNPNANRWIDTFEKECTRFSITEDDKKIEALRLFMDKCCTDWYNSMIIKYTIDSDWTTWKNIFCETFTNKGWTQISYALSFKYRDGLLLDYAIKKEKMLLEMRNSIDTGTIIDLIAVGLPEHVLNRIDRETLKDTVDLFNEVRKFEYLVNKRSYSFYRKHSGNSKGYNINDRNEEKNSCKICETLNKGIRYHPESACWYRTKEEEKPKVKNIRHVNNSVIEAQLNEAEQKN</sequence>
<evidence type="ECO:0000313" key="2">
    <source>
        <dbReference type="Proteomes" id="UP000648187"/>
    </source>
</evidence>
<dbReference type="AlphaFoldDB" id="A0A835GEZ3"/>
<protein>
    <submittedName>
        <fullName evidence="1">Uncharacterized protein</fullName>
    </submittedName>
</protein>
<name>A0A835GEZ3_SPOEX</name>
<evidence type="ECO:0000313" key="1">
    <source>
        <dbReference type="EMBL" id="KAF9416382.1"/>
    </source>
</evidence>
<comment type="caution">
    <text evidence="1">The sequence shown here is derived from an EMBL/GenBank/DDBJ whole genome shotgun (WGS) entry which is preliminary data.</text>
</comment>
<proteinExistence type="predicted"/>
<reference evidence="1" key="1">
    <citation type="submission" date="2020-08" db="EMBL/GenBank/DDBJ databases">
        <title>Spodoptera exigua strain:BAW_Kor-Di-RS1 Genome sequencing and assembly.</title>
        <authorList>
            <person name="Kim J."/>
            <person name="Nam H.Y."/>
            <person name="Kwon M."/>
            <person name="Choi J.H."/>
            <person name="Cho S.R."/>
            <person name="Kim G.-H."/>
        </authorList>
    </citation>
    <scope>NUCLEOTIDE SEQUENCE</scope>
    <source>
        <strain evidence="1">BAW_Kor-Di-RS1</strain>
        <tissue evidence="1">Whole-body</tissue>
    </source>
</reference>
<keyword evidence="2" id="KW-1185">Reference proteome</keyword>
<dbReference type="Proteomes" id="UP000648187">
    <property type="component" value="Unassembled WGS sequence"/>
</dbReference>
<accession>A0A835GEZ3</accession>